<protein>
    <submittedName>
        <fullName evidence="2">(Atlantic silverside) hypothetical protein</fullName>
    </submittedName>
</protein>
<dbReference type="PANTHER" id="PTHR37346:SF1">
    <property type="entry name" value="PROLINE-RICH PROTEIN 19"/>
    <property type="match status" value="1"/>
</dbReference>
<sequence length="617" mass="69052">MRHTCGRDSSDKAVIVCKKQPKTTEKNCCSVKKLPADKDFSHLCEKDGQQKIKRLKTRKERSQLRADWKETSKTKSHIRHICRHISTDVASLQTCCHWNSKKNASISSAVPAAHEPSIITDSRLIGHHGLFNHEVKSIDIERLLSEKSKCDQTGQQVKDKNENTSNLSLTSQILAPLSTDSLLVVDANDDVPLKMKTNPTTKASSDCQETDGKILPLGNPGSDITPGQREQQHVEVSSEGVRSILSPKQSSHRVDKTKSTNHVTPEKDNESQQTPFTKRGLAKTSNRKVKRRIISGLNQPEENQSQQTDDDNTSPLQMFLSATSDGFDAQHRGPDSEDMSKSVSALASRFSECLSVPHRTRRNLVSECRAILAKSMQESHGPRLQENLHQVQQCVRFGVDPTQAVPDQQPEKDAPEWSTKPVNESTDPGFSTQFYMDFEPCAVPPSNVFACSPPSCIERKDFASELWQDSVNMSNGKDTGLFDSFESSFINPTKDSGESSFGQQDNYNNIQFSFPYRGQLLDRRSEKPLKIAQGYSPIGTGSHAFASSFPSQFHHIPQGNHYQPLSQLNQHSTGPKLRSHHTDMMQYPPSYMLEKSPAPSSSFLSPEQWFFPPMRLY</sequence>
<comment type="caution">
    <text evidence="2">The sequence shown here is derived from an EMBL/GenBank/DDBJ whole genome shotgun (WGS) entry which is preliminary data.</text>
</comment>
<organism evidence="2 3">
    <name type="scientific">Menidia menidia</name>
    <name type="common">Atlantic silverside</name>
    <dbReference type="NCBI Taxonomy" id="238744"/>
    <lineage>
        <taxon>Eukaryota</taxon>
        <taxon>Metazoa</taxon>
        <taxon>Chordata</taxon>
        <taxon>Craniata</taxon>
        <taxon>Vertebrata</taxon>
        <taxon>Euteleostomi</taxon>
        <taxon>Actinopterygii</taxon>
        <taxon>Neopterygii</taxon>
        <taxon>Teleostei</taxon>
        <taxon>Neoteleostei</taxon>
        <taxon>Acanthomorphata</taxon>
        <taxon>Ovalentaria</taxon>
        <taxon>Atherinomorphae</taxon>
        <taxon>Atheriniformes</taxon>
        <taxon>Atherinopsidae</taxon>
        <taxon>Menidiinae</taxon>
        <taxon>Menidia</taxon>
    </lineage>
</organism>
<evidence type="ECO:0000313" key="2">
    <source>
        <dbReference type="EMBL" id="CAG6014917.1"/>
    </source>
</evidence>
<feature type="compositionally biased region" description="Basic and acidic residues" evidence="1">
    <location>
        <begin position="252"/>
        <end position="270"/>
    </location>
</feature>
<dbReference type="Pfam" id="PF15455">
    <property type="entry name" value="Pro-rich_19"/>
    <property type="match status" value="1"/>
</dbReference>
<evidence type="ECO:0000313" key="3">
    <source>
        <dbReference type="Proteomes" id="UP000677803"/>
    </source>
</evidence>
<dbReference type="OrthoDB" id="8947257at2759"/>
<reference evidence="2" key="1">
    <citation type="submission" date="2021-05" db="EMBL/GenBank/DDBJ databases">
        <authorList>
            <person name="Tigano A."/>
        </authorList>
    </citation>
    <scope>NUCLEOTIDE SEQUENCE</scope>
</reference>
<dbReference type="InterPro" id="IPR029355">
    <property type="entry name" value="Pro-rich_19"/>
</dbReference>
<proteinExistence type="predicted"/>
<dbReference type="EMBL" id="CAJRST010038888">
    <property type="protein sequence ID" value="CAG6014917.1"/>
    <property type="molecule type" value="Genomic_DNA"/>
</dbReference>
<keyword evidence="3" id="KW-1185">Reference proteome</keyword>
<dbReference type="Proteomes" id="UP000677803">
    <property type="component" value="Unassembled WGS sequence"/>
</dbReference>
<feature type="compositionally biased region" description="Polar residues" evidence="1">
    <location>
        <begin position="296"/>
        <end position="318"/>
    </location>
</feature>
<accession>A0A8S4BN14</accession>
<gene>
    <name evidence="2" type="ORF">MMEN_LOCUS19405</name>
</gene>
<name>A0A8S4BN14_9TELE</name>
<feature type="compositionally biased region" description="Polar residues" evidence="1">
    <location>
        <begin position="197"/>
        <end position="207"/>
    </location>
</feature>
<dbReference type="AlphaFoldDB" id="A0A8S4BN14"/>
<dbReference type="PANTHER" id="PTHR37346">
    <property type="entry name" value="PROLINE-RICH PROTEIN 19"/>
    <property type="match status" value="1"/>
</dbReference>
<evidence type="ECO:0000256" key="1">
    <source>
        <dbReference type="SAM" id="MobiDB-lite"/>
    </source>
</evidence>
<feature type="region of interest" description="Disordered" evidence="1">
    <location>
        <begin position="195"/>
        <end position="318"/>
    </location>
</feature>
<feature type="region of interest" description="Disordered" evidence="1">
    <location>
        <begin position="402"/>
        <end position="425"/>
    </location>
</feature>